<dbReference type="PANTHER" id="PTHR33790:SF10">
    <property type="entry name" value="PROTEIN EARLY RESPONSIVE TO DEHYDRATION 15"/>
    <property type="match status" value="1"/>
</dbReference>
<keyword evidence="2" id="KW-1185">Reference proteome</keyword>
<dbReference type="Proteomes" id="UP000504621">
    <property type="component" value="Unplaced"/>
</dbReference>
<sequence length="161" mass="18376">MAAVVGARSSTLNPNAPMFIPAAFRQVEDFSPEWWELVKTSTWFRDYWLSEHQEESFAADDEDDDAYVANLLPESFEPGFDEELVDLDAQFQEFLESESREKTEAKKDLNGVGMNAKALIRSLSLPKSPRERGTRCFEKPAKQVSSSPKSRCSPRRIQQPR</sequence>
<evidence type="ECO:0000256" key="1">
    <source>
        <dbReference type="SAM" id="MobiDB-lite"/>
    </source>
</evidence>
<evidence type="ECO:0000313" key="4">
    <source>
        <dbReference type="RefSeq" id="XP_021296756.1"/>
    </source>
</evidence>
<organism evidence="2 4">
    <name type="scientific">Herrania umbratica</name>
    <dbReference type="NCBI Taxonomy" id="108875"/>
    <lineage>
        <taxon>Eukaryota</taxon>
        <taxon>Viridiplantae</taxon>
        <taxon>Streptophyta</taxon>
        <taxon>Embryophyta</taxon>
        <taxon>Tracheophyta</taxon>
        <taxon>Spermatophyta</taxon>
        <taxon>Magnoliopsida</taxon>
        <taxon>eudicotyledons</taxon>
        <taxon>Gunneridae</taxon>
        <taxon>Pentapetalae</taxon>
        <taxon>rosids</taxon>
        <taxon>malvids</taxon>
        <taxon>Malvales</taxon>
        <taxon>Malvaceae</taxon>
        <taxon>Byttnerioideae</taxon>
        <taxon>Herrania</taxon>
    </lineage>
</organism>
<proteinExistence type="predicted"/>
<dbReference type="PANTHER" id="PTHR33790">
    <property type="entry name" value="OS05G0344200 PROTEIN"/>
    <property type="match status" value="1"/>
</dbReference>
<name>A0A6J1BBL2_9ROSI</name>
<evidence type="ECO:0000313" key="3">
    <source>
        <dbReference type="RefSeq" id="XP_021296754.1"/>
    </source>
</evidence>
<protein>
    <submittedName>
        <fullName evidence="3 4">Protein EARLY RESPONSIVE TO DEHYDRATION 15-like</fullName>
    </submittedName>
</protein>
<dbReference type="InterPro" id="IPR040414">
    <property type="entry name" value="CID1/CID2"/>
</dbReference>
<reference evidence="3 4" key="1">
    <citation type="submission" date="2025-04" db="UniProtKB">
        <authorList>
            <consortium name="RefSeq"/>
        </authorList>
    </citation>
    <scope>IDENTIFICATION</scope>
    <source>
        <tissue evidence="3 4">Leaf</tissue>
    </source>
</reference>
<feature type="region of interest" description="Disordered" evidence="1">
    <location>
        <begin position="120"/>
        <end position="161"/>
    </location>
</feature>
<dbReference type="Pfam" id="PF07145">
    <property type="entry name" value="PAM2"/>
    <property type="match status" value="1"/>
</dbReference>
<accession>A0A6J1BBL2</accession>
<evidence type="ECO:0000313" key="2">
    <source>
        <dbReference type="Proteomes" id="UP000504621"/>
    </source>
</evidence>
<dbReference type="RefSeq" id="XP_021296756.1">
    <property type="nucleotide sequence ID" value="XM_021441081.1"/>
</dbReference>
<dbReference type="OrthoDB" id="628205at2759"/>
<gene>
    <name evidence="3 4" type="primary">LOC110425993</name>
</gene>
<dbReference type="AlphaFoldDB" id="A0A6J1BBL2"/>
<feature type="compositionally biased region" description="Basic and acidic residues" evidence="1">
    <location>
        <begin position="128"/>
        <end position="141"/>
    </location>
</feature>
<dbReference type="GeneID" id="110425993"/>
<dbReference type="RefSeq" id="XP_021296754.1">
    <property type="nucleotide sequence ID" value="XM_021441079.1"/>
</dbReference>
<dbReference type="InterPro" id="IPR009818">
    <property type="entry name" value="PAM2_motif"/>
</dbReference>